<dbReference type="GO" id="GO:0046872">
    <property type="term" value="F:metal ion binding"/>
    <property type="evidence" value="ECO:0007669"/>
    <property type="project" value="UniProtKB-KW"/>
</dbReference>
<comment type="caution">
    <text evidence="3">The sequence shown here is derived from an EMBL/GenBank/DDBJ whole genome shotgun (WGS) entry which is preliminary data.</text>
</comment>
<name>A0AAP6CTQ7_9BACT</name>
<dbReference type="Pfam" id="PF00834">
    <property type="entry name" value="Ribul_P_3_epim"/>
    <property type="match status" value="1"/>
</dbReference>
<dbReference type="GO" id="GO:0005975">
    <property type="term" value="P:carbohydrate metabolic process"/>
    <property type="evidence" value="ECO:0007669"/>
    <property type="project" value="InterPro"/>
</dbReference>
<dbReference type="RefSeq" id="WP_313363459.1">
    <property type="nucleotide sequence ID" value="NZ_CP134945.1"/>
</dbReference>
<keyword evidence="1" id="KW-0479">Metal-binding</keyword>
<evidence type="ECO:0000313" key="4">
    <source>
        <dbReference type="Proteomes" id="UP001287983"/>
    </source>
</evidence>
<evidence type="ECO:0000256" key="2">
    <source>
        <dbReference type="ARBA" id="ARBA00023235"/>
    </source>
</evidence>
<proteinExistence type="predicted"/>
<dbReference type="InterPro" id="IPR000056">
    <property type="entry name" value="Ribul_P_3_epim-like"/>
</dbReference>
<dbReference type="GO" id="GO:0016857">
    <property type="term" value="F:racemase and epimerase activity, acting on carbohydrates and derivatives"/>
    <property type="evidence" value="ECO:0007669"/>
    <property type="project" value="InterPro"/>
</dbReference>
<keyword evidence="2" id="KW-0413">Isomerase</keyword>
<gene>
    <name evidence="3" type="ORF">R7W55_00205</name>
</gene>
<protein>
    <submittedName>
        <fullName evidence="3">Ribulose phosphate epimerase</fullName>
    </submittedName>
</protein>
<dbReference type="Gene3D" id="3.20.20.70">
    <property type="entry name" value="Aldolase class I"/>
    <property type="match status" value="1"/>
</dbReference>
<organism evidence="3 4">
    <name type="scientific">Mesomycoplasma ovipneumoniae</name>
    <dbReference type="NCBI Taxonomy" id="29562"/>
    <lineage>
        <taxon>Bacteria</taxon>
        <taxon>Bacillati</taxon>
        <taxon>Mycoplasmatota</taxon>
        <taxon>Mycoplasmoidales</taxon>
        <taxon>Metamycoplasmataceae</taxon>
        <taxon>Mesomycoplasma</taxon>
    </lineage>
</organism>
<dbReference type="InterPro" id="IPR013785">
    <property type="entry name" value="Aldolase_TIM"/>
</dbReference>
<dbReference type="EMBL" id="JAWPFQ010000001">
    <property type="protein sequence ID" value="MDW2916054.1"/>
    <property type="molecule type" value="Genomic_DNA"/>
</dbReference>
<reference evidence="3" key="1">
    <citation type="submission" date="2023-10" db="EMBL/GenBank/DDBJ databases">
        <title>Genome sequences of Myoplasma ovipneumoniae isolated from sheep.</title>
        <authorList>
            <person name="Spergser J."/>
        </authorList>
    </citation>
    <scope>NUCLEOTIDE SEQUENCE</scope>
    <source>
        <strain evidence="3">5474_3</strain>
    </source>
</reference>
<dbReference type="InterPro" id="IPR011060">
    <property type="entry name" value="RibuloseP-bd_barrel"/>
</dbReference>
<dbReference type="Proteomes" id="UP001287983">
    <property type="component" value="Unassembled WGS sequence"/>
</dbReference>
<evidence type="ECO:0000256" key="1">
    <source>
        <dbReference type="ARBA" id="ARBA00022723"/>
    </source>
</evidence>
<evidence type="ECO:0000313" key="3">
    <source>
        <dbReference type="EMBL" id="MDW2916054.1"/>
    </source>
</evidence>
<dbReference type="AlphaFoldDB" id="A0AAP6CTQ7"/>
<dbReference type="PANTHER" id="PTHR11749">
    <property type="entry name" value="RIBULOSE-5-PHOSPHATE-3-EPIMERASE"/>
    <property type="match status" value="1"/>
</dbReference>
<dbReference type="SUPFAM" id="SSF51366">
    <property type="entry name" value="Ribulose-phoshate binding barrel"/>
    <property type="match status" value="1"/>
</dbReference>
<accession>A0AAP6CTQ7</accession>
<sequence>MGFNVEYSQSISALNIFKVIKILTKLQNNGLKYAHIDFVDQIYAPNFGLNYQIANYLIKLFPNIEFDAHLMCKNSLEKVEKLVEIGFKTIFLPAEQVSKTDFERLNKSYSNKNFGLMIQAKQKIEDFSEIISCSNVILLMTIDKIGGVGEPLNQELLSKIGEIRSINKKIKIYTDGGLRKENWAELEKWKVDVAIGGSIIFAYANFSEFSRLWGNQKNALN</sequence>